<dbReference type="EMBL" id="AAOF01000023">
    <property type="protein sequence ID" value="EAR20394.1"/>
    <property type="molecule type" value="Genomic_DNA"/>
</dbReference>
<feature type="domain" description="Transposase IS4-like" evidence="2">
    <location>
        <begin position="12"/>
        <end position="67"/>
    </location>
</feature>
<evidence type="ECO:0000313" key="4">
    <source>
        <dbReference type="Proteomes" id="UP000003374"/>
    </source>
</evidence>
<dbReference type="HOGENOM" id="CLU_166640_0_0_6"/>
<comment type="caution">
    <text evidence="3">The sequence shown here is derived from an EMBL/GenBank/DDBJ whole genome shotgun (WGS) entry which is preliminary data.</text>
</comment>
<evidence type="ECO:0000259" key="2">
    <source>
        <dbReference type="Pfam" id="PF01609"/>
    </source>
</evidence>
<accession>A4BV52</accession>
<evidence type="ECO:0000256" key="1">
    <source>
        <dbReference type="SAM" id="MobiDB-lite"/>
    </source>
</evidence>
<dbReference type="GO" id="GO:0004803">
    <property type="term" value="F:transposase activity"/>
    <property type="evidence" value="ECO:0007669"/>
    <property type="project" value="InterPro"/>
</dbReference>
<sequence length="75" mass="8046">MVMDGRTLQSSCESGPRAGYDGYKRRRGSKVHVAVDTLGHLLAVHVTPANEPERAQVRLLCEAVQEATGGTVKLA</sequence>
<dbReference type="STRING" id="314278.NB231_00405"/>
<dbReference type="AlphaFoldDB" id="A4BV52"/>
<evidence type="ECO:0000313" key="3">
    <source>
        <dbReference type="EMBL" id="EAR20394.1"/>
    </source>
</evidence>
<dbReference type="InterPro" id="IPR002559">
    <property type="entry name" value="Transposase_11"/>
</dbReference>
<organism evidence="3 4">
    <name type="scientific">Nitrococcus mobilis Nb-231</name>
    <dbReference type="NCBI Taxonomy" id="314278"/>
    <lineage>
        <taxon>Bacteria</taxon>
        <taxon>Pseudomonadati</taxon>
        <taxon>Pseudomonadota</taxon>
        <taxon>Gammaproteobacteria</taxon>
        <taxon>Chromatiales</taxon>
        <taxon>Ectothiorhodospiraceae</taxon>
        <taxon>Nitrococcus</taxon>
    </lineage>
</organism>
<dbReference type="Pfam" id="PF01609">
    <property type="entry name" value="DDE_Tnp_1"/>
    <property type="match status" value="1"/>
</dbReference>
<dbReference type="GO" id="GO:0006313">
    <property type="term" value="P:DNA transposition"/>
    <property type="evidence" value="ECO:0007669"/>
    <property type="project" value="InterPro"/>
</dbReference>
<dbReference type="Proteomes" id="UP000003374">
    <property type="component" value="Unassembled WGS sequence"/>
</dbReference>
<proteinExistence type="predicted"/>
<name>A4BV52_9GAMM</name>
<dbReference type="eggNOG" id="COG3293">
    <property type="taxonomic scope" value="Bacteria"/>
</dbReference>
<keyword evidence="4" id="KW-1185">Reference proteome</keyword>
<feature type="region of interest" description="Disordered" evidence="1">
    <location>
        <begin position="1"/>
        <end position="23"/>
    </location>
</feature>
<dbReference type="GO" id="GO:0003677">
    <property type="term" value="F:DNA binding"/>
    <property type="evidence" value="ECO:0007669"/>
    <property type="project" value="InterPro"/>
</dbReference>
<dbReference type="PANTHER" id="PTHR30007">
    <property type="entry name" value="PHP DOMAIN PROTEIN"/>
    <property type="match status" value="1"/>
</dbReference>
<reference evidence="3 4" key="1">
    <citation type="submission" date="2006-02" db="EMBL/GenBank/DDBJ databases">
        <authorList>
            <person name="Waterbury J."/>
            <person name="Ferriera S."/>
            <person name="Johnson J."/>
            <person name="Kravitz S."/>
            <person name="Halpern A."/>
            <person name="Remington K."/>
            <person name="Beeson K."/>
            <person name="Tran B."/>
            <person name="Rogers Y.-H."/>
            <person name="Friedman R."/>
            <person name="Venter J.C."/>
        </authorList>
    </citation>
    <scope>NUCLEOTIDE SEQUENCE [LARGE SCALE GENOMIC DNA]</scope>
    <source>
        <strain evidence="3 4">Nb-231</strain>
    </source>
</reference>
<protein>
    <submittedName>
        <fullName evidence="3">Transposase, is4 family protein</fullName>
    </submittedName>
</protein>
<gene>
    <name evidence="3" type="ORF">NB231_00405</name>
</gene>
<dbReference type="PANTHER" id="PTHR30007:SF0">
    <property type="entry name" value="TRANSPOSASE"/>
    <property type="match status" value="1"/>
</dbReference>